<accession>A0ABD5WS70</accession>
<evidence type="ECO:0000259" key="2">
    <source>
        <dbReference type="Pfam" id="PF07760"/>
    </source>
</evidence>
<dbReference type="InterPro" id="IPR011674">
    <property type="entry name" value="DUF1616"/>
</dbReference>
<organism evidence="3 4">
    <name type="scientific">Halobaculum marinum</name>
    <dbReference type="NCBI Taxonomy" id="3031996"/>
    <lineage>
        <taxon>Archaea</taxon>
        <taxon>Methanobacteriati</taxon>
        <taxon>Methanobacteriota</taxon>
        <taxon>Stenosarchaea group</taxon>
        <taxon>Halobacteria</taxon>
        <taxon>Halobacteriales</taxon>
        <taxon>Haloferacaceae</taxon>
        <taxon>Halobaculum</taxon>
    </lineage>
</organism>
<keyword evidence="4" id="KW-1185">Reference proteome</keyword>
<feature type="transmembrane region" description="Helical" evidence="1">
    <location>
        <begin position="56"/>
        <end position="79"/>
    </location>
</feature>
<dbReference type="AlphaFoldDB" id="A0ABD5WS70"/>
<keyword evidence="1" id="KW-0472">Membrane</keyword>
<keyword evidence="1" id="KW-0812">Transmembrane</keyword>
<feature type="transmembrane region" description="Helical" evidence="1">
    <location>
        <begin position="85"/>
        <end position="103"/>
    </location>
</feature>
<name>A0ABD5WS70_9EURY</name>
<dbReference type="EMBL" id="JBHTAG010000002">
    <property type="protein sequence ID" value="MFC7096429.1"/>
    <property type="molecule type" value="Genomic_DNA"/>
</dbReference>
<dbReference type="RefSeq" id="WP_390218674.1">
    <property type="nucleotide sequence ID" value="NZ_JBHTAG010000002.1"/>
</dbReference>
<gene>
    <name evidence="3" type="ORF">ACFQKD_03845</name>
</gene>
<protein>
    <submittedName>
        <fullName evidence="3">DUF1616 domain-containing protein</fullName>
    </submittedName>
</protein>
<dbReference type="Pfam" id="PF07760">
    <property type="entry name" value="DUF1616"/>
    <property type="match status" value="1"/>
</dbReference>
<keyword evidence="1" id="KW-1133">Transmembrane helix</keyword>
<sequence>MALAVVFTPLGEWRPLALVVGLPFVLLVPGYALVSAVFPRADETKPAEGGGWLSRLVLSVAGSVMAVTVVGVALEFTVWGFQREAVVGLLAALTLAAAVVAWYRRRQVSPDARAGASVSAVRDRAHTAVAGDGPVGVVLTLLVVAVAVGGVAVVVADTTSSGTATEFYILGETESGELVAGNYPRNLTVGERATVGIGVGTTRLNGFDGSVVASLERVSVDSETATVTESRQLGSFEVSVASGKTVVRRHTIQPQMVGERLRLTYRLYERGSESPFRRIQIWLRVRPQP</sequence>
<feature type="domain" description="DUF1616" evidence="2">
    <location>
        <begin position="2"/>
        <end position="283"/>
    </location>
</feature>
<comment type="caution">
    <text evidence="3">The sequence shown here is derived from an EMBL/GenBank/DDBJ whole genome shotgun (WGS) entry which is preliminary data.</text>
</comment>
<feature type="transmembrane region" description="Helical" evidence="1">
    <location>
        <begin position="134"/>
        <end position="156"/>
    </location>
</feature>
<proteinExistence type="predicted"/>
<reference evidence="3 4" key="1">
    <citation type="journal article" date="2019" name="Int. J. Syst. Evol. Microbiol.">
        <title>The Global Catalogue of Microorganisms (GCM) 10K type strain sequencing project: providing services to taxonomists for standard genome sequencing and annotation.</title>
        <authorList>
            <consortium name="The Broad Institute Genomics Platform"/>
            <consortium name="The Broad Institute Genome Sequencing Center for Infectious Disease"/>
            <person name="Wu L."/>
            <person name="Ma J."/>
        </authorList>
    </citation>
    <scope>NUCLEOTIDE SEQUENCE [LARGE SCALE GENOMIC DNA]</scope>
    <source>
        <strain evidence="3 4">DT55</strain>
    </source>
</reference>
<evidence type="ECO:0000313" key="3">
    <source>
        <dbReference type="EMBL" id="MFC7096429.1"/>
    </source>
</evidence>
<evidence type="ECO:0000313" key="4">
    <source>
        <dbReference type="Proteomes" id="UP001596388"/>
    </source>
</evidence>
<dbReference type="Proteomes" id="UP001596388">
    <property type="component" value="Unassembled WGS sequence"/>
</dbReference>
<feature type="transmembrane region" description="Helical" evidence="1">
    <location>
        <begin position="16"/>
        <end position="36"/>
    </location>
</feature>
<evidence type="ECO:0000256" key="1">
    <source>
        <dbReference type="SAM" id="Phobius"/>
    </source>
</evidence>